<feature type="domain" description="Histidine kinase" evidence="15">
    <location>
        <begin position="246"/>
        <end position="445"/>
    </location>
</feature>
<dbReference type="SUPFAM" id="SSF47384">
    <property type="entry name" value="Homodimeric domain of signal transducing histidine kinase"/>
    <property type="match status" value="1"/>
</dbReference>
<dbReference type="InterPro" id="IPR005467">
    <property type="entry name" value="His_kinase_dom"/>
</dbReference>
<keyword evidence="7 14" id="KW-0812">Transmembrane</keyword>
<feature type="transmembrane region" description="Helical" evidence="14">
    <location>
        <begin position="14"/>
        <end position="35"/>
    </location>
</feature>
<dbReference type="CDD" id="cd00082">
    <property type="entry name" value="HisKA"/>
    <property type="match status" value="1"/>
</dbReference>
<evidence type="ECO:0000256" key="3">
    <source>
        <dbReference type="ARBA" id="ARBA00012438"/>
    </source>
</evidence>
<keyword evidence="18" id="KW-1185">Reference proteome</keyword>
<evidence type="ECO:0000256" key="14">
    <source>
        <dbReference type="SAM" id="Phobius"/>
    </source>
</evidence>
<comment type="catalytic activity">
    <reaction evidence="1">
        <text>ATP + protein L-histidine = ADP + protein N-phospho-L-histidine.</text>
        <dbReference type="EC" id="2.7.13.3"/>
    </reaction>
</comment>
<dbReference type="Pfam" id="PF00512">
    <property type="entry name" value="HisKA"/>
    <property type="match status" value="1"/>
</dbReference>
<feature type="transmembrane region" description="Helical" evidence="14">
    <location>
        <begin position="157"/>
        <end position="177"/>
    </location>
</feature>
<dbReference type="PROSITE" id="PS50109">
    <property type="entry name" value="HIS_KIN"/>
    <property type="match status" value="1"/>
</dbReference>
<keyword evidence="9 17" id="KW-0418">Kinase</keyword>
<dbReference type="InterPro" id="IPR003661">
    <property type="entry name" value="HisK_dim/P_dom"/>
</dbReference>
<evidence type="ECO:0000256" key="8">
    <source>
        <dbReference type="ARBA" id="ARBA00022741"/>
    </source>
</evidence>
<dbReference type="GO" id="GO:0005524">
    <property type="term" value="F:ATP binding"/>
    <property type="evidence" value="ECO:0007669"/>
    <property type="project" value="UniProtKB-KW"/>
</dbReference>
<dbReference type="RefSeq" id="WP_073588527.1">
    <property type="nucleotide sequence ID" value="NZ_FRFD01000005.1"/>
</dbReference>
<evidence type="ECO:0000256" key="7">
    <source>
        <dbReference type="ARBA" id="ARBA00022692"/>
    </source>
</evidence>
<dbReference type="SUPFAM" id="SSF55874">
    <property type="entry name" value="ATPase domain of HSP90 chaperone/DNA topoisomerase II/histidine kinase"/>
    <property type="match status" value="1"/>
</dbReference>
<dbReference type="GO" id="GO:0000155">
    <property type="term" value="F:phosphorelay sensor kinase activity"/>
    <property type="evidence" value="ECO:0007669"/>
    <property type="project" value="InterPro"/>
</dbReference>
<gene>
    <name evidence="17" type="ORF">SAMN02745217_01809</name>
</gene>
<keyword evidence="4" id="KW-1003">Cell membrane</keyword>
<evidence type="ECO:0000256" key="1">
    <source>
        <dbReference type="ARBA" id="ARBA00000085"/>
    </source>
</evidence>
<dbReference type="InterPro" id="IPR050398">
    <property type="entry name" value="HssS/ArlS-like"/>
</dbReference>
<dbReference type="STRING" id="1121345.SAMN02745217_01809"/>
<keyword evidence="6" id="KW-0808">Transferase</keyword>
<evidence type="ECO:0000256" key="2">
    <source>
        <dbReference type="ARBA" id="ARBA00004651"/>
    </source>
</evidence>
<comment type="subcellular location">
    <subcellularLocation>
        <location evidence="2">Cell membrane</location>
        <topology evidence="2">Multi-pass membrane protein</topology>
    </subcellularLocation>
</comment>
<dbReference type="CDD" id="cd06225">
    <property type="entry name" value="HAMP"/>
    <property type="match status" value="1"/>
</dbReference>
<dbReference type="SUPFAM" id="SSF158472">
    <property type="entry name" value="HAMP domain-like"/>
    <property type="match status" value="1"/>
</dbReference>
<organism evidence="17 18">
    <name type="scientific">Anaerocolumna xylanovorans DSM 12503</name>
    <dbReference type="NCBI Taxonomy" id="1121345"/>
    <lineage>
        <taxon>Bacteria</taxon>
        <taxon>Bacillati</taxon>
        <taxon>Bacillota</taxon>
        <taxon>Clostridia</taxon>
        <taxon>Lachnospirales</taxon>
        <taxon>Lachnospiraceae</taxon>
        <taxon>Anaerocolumna</taxon>
    </lineage>
</organism>
<keyword evidence="10" id="KW-0067">ATP-binding</keyword>
<dbReference type="InterPro" id="IPR036097">
    <property type="entry name" value="HisK_dim/P_sf"/>
</dbReference>
<evidence type="ECO:0000313" key="17">
    <source>
        <dbReference type="EMBL" id="SHO48381.1"/>
    </source>
</evidence>
<accession>A0A1M7Y712</accession>
<dbReference type="Gene3D" id="6.10.340.10">
    <property type="match status" value="1"/>
</dbReference>
<keyword evidence="11 14" id="KW-1133">Transmembrane helix</keyword>
<keyword evidence="13 14" id="KW-0472">Membrane</keyword>
<dbReference type="Pfam" id="PF00672">
    <property type="entry name" value="HAMP"/>
    <property type="match status" value="1"/>
</dbReference>
<evidence type="ECO:0000256" key="13">
    <source>
        <dbReference type="ARBA" id="ARBA00023136"/>
    </source>
</evidence>
<evidence type="ECO:0000256" key="4">
    <source>
        <dbReference type="ARBA" id="ARBA00022475"/>
    </source>
</evidence>
<keyword evidence="8" id="KW-0547">Nucleotide-binding</keyword>
<evidence type="ECO:0000256" key="11">
    <source>
        <dbReference type="ARBA" id="ARBA00022989"/>
    </source>
</evidence>
<dbReference type="EC" id="2.7.13.3" evidence="3"/>
<dbReference type="Gene3D" id="3.30.565.10">
    <property type="entry name" value="Histidine kinase-like ATPase, C-terminal domain"/>
    <property type="match status" value="1"/>
</dbReference>
<evidence type="ECO:0000256" key="6">
    <source>
        <dbReference type="ARBA" id="ARBA00022679"/>
    </source>
</evidence>
<dbReference type="SMART" id="SM00388">
    <property type="entry name" value="HisKA"/>
    <property type="match status" value="1"/>
</dbReference>
<keyword evidence="5" id="KW-0597">Phosphoprotein</keyword>
<evidence type="ECO:0000256" key="10">
    <source>
        <dbReference type="ARBA" id="ARBA00022840"/>
    </source>
</evidence>
<protein>
    <recommendedName>
        <fullName evidence="3">histidine kinase</fullName>
        <ecNumber evidence="3">2.7.13.3</ecNumber>
    </recommendedName>
</protein>
<dbReference type="PANTHER" id="PTHR45528">
    <property type="entry name" value="SENSOR HISTIDINE KINASE CPXA"/>
    <property type="match status" value="1"/>
</dbReference>
<reference evidence="17 18" key="1">
    <citation type="submission" date="2016-12" db="EMBL/GenBank/DDBJ databases">
        <authorList>
            <person name="Song W.-J."/>
            <person name="Kurnit D.M."/>
        </authorList>
    </citation>
    <scope>NUCLEOTIDE SEQUENCE [LARGE SCALE GENOMIC DNA]</scope>
    <source>
        <strain evidence="17 18">DSM 12503</strain>
    </source>
</reference>
<evidence type="ECO:0000256" key="12">
    <source>
        <dbReference type="ARBA" id="ARBA00023012"/>
    </source>
</evidence>
<dbReference type="PANTHER" id="PTHR45528:SF1">
    <property type="entry name" value="SENSOR HISTIDINE KINASE CPXA"/>
    <property type="match status" value="1"/>
</dbReference>
<dbReference type="AlphaFoldDB" id="A0A1M7Y712"/>
<keyword evidence="12" id="KW-0902">Two-component regulatory system</keyword>
<dbReference type="InterPro" id="IPR003660">
    <property type="entry name" value="HAMP_dom"/>
</dbReference>
<feature type="domain" description="HAMP" evidence="16">
    <location>
        <begin position="179"/>
        <end position="231"/>
    </location>
</feature>
<dbReference type="GO" id="GO:0005886">
    <property type="term" value="C:plasma membrane"/>
    <property type="evidence" value="ECO:0007669"/>
    <property type="project" value="UniProtKB-SubCell"/>
</dbReference>
<evidence type="ECO:0000313" key="18">
    <source>
        <dbReference type="Proteomes" id="UP000184612"/>
    </source>
</evidence>
<dbReference type="EMBL" id="FRFD01000005">
    <property type="protein sequence ID" value="SHO48381.1"/>
    <property type="molecule type" value="Genomic_DNA"/>
</dbReference>
<proteinExistence type="predicted"/>
<dbReference type="PROSITE" id="PS50885">
    <property type="entry name" value="HAMP"/>
    <property type="match status" value="1"/>
</dbReference>
<evidence type="ECO:0000256" key="9">
    <source>
        <dbReference type="ARBA" id="ARBA00022777"/>
    </source>
</evidence>
<sequence>MKHKSIFSLRYKQIFVLILGTAISLFMCFLVQTFGNLAIEKKYLNETAEMKRLVTYQKSLQNYINKKHISIKNVRDISKWVKSQQYVYLIIYDDDEIIYESGYWDDKYSAYEFTQAADESSTSDGENIEDEIGRITFSDGTYYVSIMDSSELRWYDIVTYGSLGVFFLFLFSILILYNRRIIARIMQLSKEVSLIEKGDLEQPIFHKGNDEISLLAENADNMRSSIIARHKSEKEAWEANSELITSMSHDIRTPLTSIIGYLEILDSKNYRSEEQFDKYIKSCKAKSIQLKDLSDKLFQYFLVFGKEKILMQMESFDVRILFQQLISEHVFDLSNLGFNVSQTFEEQPCTITADIQYLKRLFDNLFSNVTKYADTSGQIIVAGYIEGNNLVISILNDIRKDSAILESTNIGLKTCQKIVEQMNGTFEIKKDHSHFEVRTVFPVKRIREE</sequence>
<dbReference type="Gene3D" id="1.10.287.130">
    <property type="match status" value="1"/>
</dbReference>
<dbReference type="OrthoDB" id="9792991at2"/>
<evidence type="ECO:0000256" key="5">
    <source>
        <dbReference type="ARBA" id="ARBA00022553"/>
    </source>
</evidence>
<dbReference type="Proteomes" id="UP000184612">
    <property type="component" value="Unassembled WGS sequence"/>
</dbReference>
<dbReference type="InterPro" id="IPR036890">
    <property type="entry name" value="HATPase_C_sf"/>
</dbReference>
<name>A0A1M7Y712_9FIRM</name>
<evidence type="ECO:0000259" key="15">
    <source>
        <dbReference type="PROSITE" id="PS50109"/>
    </source>
</evidence>
<evidence type="ECO:0000259" key="16">
    <source>
        <dbReference type="PROSITE" id="PS50885"/>
    </source>
</evidence>